<evidence type="ECO:0000256" key="8">
    <source>
        <dbReference type="HAMAP-Rule" id="MF_00116"/>
    </source>
</evidence>
<comment type="pathway">
    <text evidence="8">Pyrimidine metabolism; dUMP biosynthesis; dUMP from dCTP (dUTP route): step 2/2.</text>
</comment>
<comment type="similarity">
    <text evidence="2 8">Belongs to the dUTPase family.</text>
</comment>
<dbReference type="GO" id="GO:0006226">
    <property type="term" value="P:dUMP biosynthetic process"/>
    <property type="evidence" value="ECO:0007669"/>
    <property type="project" value="UniProtKB-UniRule"/>
</dbReference>
<dbReference type="SUPFAM" id="SSF51283">
    <property type="entry name" value="dUTPase-like"/>
    <property type="match status" value="1"/>
</dbReference>
<dbReference type="Gene3D" id="2.70.40.10">
    <property type="match status" value="1"/>
</dbReference>
<dbReference type="EMBL" id="CP042305">
    <property type="protein sequence ID" value="QDZ13875.1"/>
    <property type="molecule type" value="Genomic_DNA"/>
</dbReference>
<comment type="function">
    <text evidence="8">This enzyme is involved in nucleotide metabolism: it produces dUMP, the immediate precursor of thymidine nucleotides and it decreases the intracellular concentration of dUTP so that uracil cannot be incorporated into DNA.</text>
</comment>
<dbReference type="RefSeq" id="WP_146318228.1">
    <property type="nucleotide sequence ID" value="NZ_CP042305.1"/>
</dbReference>
<feature type="binding site" evidence="8">
    <location>
        <begin position="79"/>
        <end position="81"/>
    </location>
    <ligand>
        <name>substrate</name>
    </ligand>
</feature>
<dbReference type="Proteomes" id="UP000320216">
    <property type="component" value="Chromosome"/>
</dbReference>
<reference evidence="10 11" key="1">
    <citation type="submission" date="2019-07" db="EMBL/GenBank/DDBJ databases">
        <title>Full genome sequence of Humibacter sp. WJ7-1.</title>
        <authorList>
            <person name="Im W.-T."/>
        </authorList>
    </citation>
    <scope>NUCLEOTIDE SEQUENCE [LARGE SCALE GENOMIC DNA]</scope>
    <source>
        <strain evidence="10 11">WJ7-1</strain>
    </source>
</reference>
<evidence type="ECO:0000313" key="11">
    <source>
        <dbReference type="Proteomes" id="UP000320216"/>
    </source>
</evidence>
<accession>A0A5B8M201</accession>
<dbReference type="Pfam" id="PF00692">
    <property type="entry name" value="dUTPase"/>
    <property type="match status" value="1"/>
</dbReference>
<dbReference type="InterPro" id="IPR033704">
    <property type="entry name" value="dUTPase_trimeric"/>
</dbReference>
<dbReference type="FunFam" id="2.70.40.10:FF:000008">
    <property type="entry name" value="Deoxyuridine 5'-triphosphate nucleotidohydrolase"/>
    <property type="match status" value="1"/>
</dbReference>
<dbReference type="CDD" id="cd07557">
    <property type="entry name" value="trimeric_dUTPase"/>
    <property type="match status" value="1"/>
</dbReference>
<dbReference type="PANTHER" id="PTHR11241:SF0">
    <property type="entry name" value="DEOXYURIDINE 5'-TRIPHOSPHATE NUCLEOTIDOHYDROLASE"/>
    <property type="match status" value="1"/>
</dbReference>
<evidence type="ECO:0000256" key="5">
    <source>
        <dbReference type="ARBA" id="ARBA00022842"/>
    </source>
</evidence>
<dbReference type="GO" id="GO:0000287">
    <property type="term" value="F:magnesium ion binding"/>
    <property type="evidence" value="ECO:0007669"/>
    <property type="project" value="UniProtKB-UniRule"/>
</dbReference>
<dbReference type="GO" id="GO:0004170">
    <property type="term" value="F:dUTP diphosphatase activity"/>
    <property type="evidence" value="ECO:0007669"/>
    <property type="project" value="UniProtKB-UniRule"/>
</dbReference>
<proteinExistence type="inferred from homology"/>
<keyword evidence="4 8" id="KW-0378">Hydrolase</keyword>
<dbReference type="EC" id="3.6.1.23" evidence="8"/>
<dbReference type="OrthoDB" id="9809956at2"/>
<dbReference type="NCBIfam" id="TIGR00576">
    <property type="entry name" value="dut"/>
    <property type="match status" value="1"/>
</dbReference>
<evidence type="ECO:0000256" key="3">
    <source>
        <dbReference type="ARBA" id="ARBA00022723"/>
    </source>
</evidence>
<evidence type="ECO:0000259" key="9">
    <source>
        <dbReference type="Pfam" id="PF00692"/>
    </source>
</evidence>
<comment type="caution">
    <text evidence="8">Lacks conserved residue(s) required for the propagation of feature annotation.</text>
</comment>
<evidence type="ECO:0000256" key="2">
    <source>
        <dbReference type="ARBA" id="ARBA00006581"/>
    </source>
</evidence>
<name>A0A5B8M201_9MICO</name>
<dbReference type="HAMAP" id="MF_00116">
    <property type="entry name" value="dUTPase_bact"/>
    <property type="match status" value="1"/>
</dbReference>
<comment type="cofactor">
    <cofactor evidence="1 8">
        <name>Mg(2+)</name>
        <dbReference type="ChEBI" id="CHEBI:18420"/>
    </cofactor>
</comment>
<dbReference type="GO" id="GO:0046081">
    <property type="term" value="P:dUTP catabolic process"/>
    <property type="evidence" value="ECO:0007669"/>
    <property type="project" value="InterPro"/>
</dbReference>
<dbReference type="KEGG" id="huw:FPZ11_02935"/>
<evidence type="ECO:0000256" key="7">
    <source>
        <dbReference type="ARBA" id="ARBA00047686"/>
    </source>
</evidence>
<evidence type="ECO:0000313" key="10">
    <source>
        <dbReference type="EMBL" id="QDZ13875.1"/>
    </source>
</evidence>
<protein>
    <recommendedName>
        <fullName evidence="8">Deoxyuridine 5'-triphosphate nucleotidohydrolase</fullName>
        <shortName evidence="8">dUTPase</shortName>
        <ecNumber evidence="8">3.6.1.23</ecNumber>
    </recommendedName>
    <alternativeName>
        <fullName evidence="8">dUTP pyrophosphatase</fullName>
    </alternativeName>
</protein>
<dbReference type="InterPro" id="IPR008181">
    <property type="entry name" value="dUTPase"/>
</dbReference>
<evidence type="ECO:0000256" key="6">
    <source>
        <dbReference type="ARBA" id="ARBA00023080"/>
    </source>
</evidence>
<feature type="binding site" evidence="8">
    <location>
        <begin position="62"/>
        <end position="64"/>
    </location>
    <ligand>
        <name>substrate</name>
    </ligand>
</feature>
<dbReference type="AlphaFoldDB" id="A0A5B8M201"/>
<keyword evidence="3 8" id="KW-0479">Metal-binding</keyword>
<feature type="domain" description="dUTPase-like" evidence="9">
    <location>
        <begin position="13"/>
        <end position="142"/>
    </location>
</feature>
<dbReference type="InterPro" id="IPR036157">
    <property type="entry name" value="dUTPase-like_sf"/>
</dbReference>
<feature type="binding site" evidence="8">
    <location>
        <position position="75"/>
    </location>
    <ligand>
        <name>substrate</name>
    </ligand>
</feature>
<dbReference type="NCBIfam" id="NF001862">
    <property type="entry name" value="PRK00601.1"/>
    <property type="match status" value="1"/>
</dbReference>
<sequence length="152" mass="15701">MTESVDVLTMASSLPAYAHHDDAGADLCSADDVTLAPGERATVGTRVAIALPEGYAAFVVPRSGMAAKHGITVVNAPGTVDAGYRGEIRVTLLNTDVREPYTVAAGDRIAQLIVMPVTRARFVPVDALPESVRGVNGFGSTGYSALQSGDNA</sequence>
<keyword evidence="5 8" id="KW-0460">Magnesium</keyword>
<gene>
    <name evidence="8" type="primary">dut</name>
    <name evidence="10" type="ORF">FPZ11_02935</name>
</gene>
<dbReference type="UniPathway" id="UPA00610">
    <property type="reaction ID" value="UER00666"/>
</dbReference>
<comment type="catalytic activity">
    <reaction evidence="7 8">
        <text>dUTP + H2O = dUMP + diphosphate + H(+)</text>
        <dbReference type="Rhea" id="RHEA:10248"/>
        <dbReference type="ChEBI" id="CHEBI:15377"/>
        <dbReference type="ChEBI" id="CHEBI:15378"/>
        <dbReference type="ChEBI" id="CHEBI:33019"/>
        <dbReference type="ChEBI" id="CHEBI:61555"/>
        <dbReference type="ChEBI" id="CHEBI:246422"/>
        <dbReference type="EC" id="3.6.1.23"/>
    </reaction>
</comment>
<keyword evidence="6 8" id="KW-0546">Nucleotide metabolism</keyword>
<evidence type="ECO:0000256" key="4">
    <source>
        <dbReference type="ARBA" id="ARBA00022801"/>
    </source>
</evidence>
<dbReference type="PANTHER" id="PTHR11241">
    <property type="entry name" value="DEOXYURIDINE 5'-TRIPHOSPHATE NUCLEOTIDOHYDROLASE"/>
    <property type="match status" value="1"/>
</dbReference>
<keyword evidence="11" id="KW-1185">Reference proteome</keyword>
<dbReference type="InterPro" id="IPR029054">
    <property type="entry name" value="dUTPase-like"/>
</dbReference>
<evidence type="ECO:0000256" key="1">
    <source>
        <dbReference type="ARBA" id="ARBA00001946"/>
    </source>
</evidence>
<organism evidence="10 11">
    <name type="scientific">Humibacter ginsenosidimutans</name>
    <dbReference type="NCBI Taxonomy" id="2599293"/>
    <lineage>
        <taxon>Bacteria</taxon>
        <taxon>Bacillati</taxon>
        <taxon>Actinomycetota</taxon>
        <taxon>Actinomycetes</taxon>
        <taxon>Micrococcales</taxon>
        <taxon>Microbacteriaceae</taxon>
        <taxon>Humibacter</taxon>
    </lineage>
</organism>